<reference evidence="1" key="1">
    <citation type="submission" date="2019-08" db="EMBL/GenBank/DDBJ databases">
        <authorList>
            <person name="Kucharzyk K."/>
            <person name="Murdoch R.W."/>
            <person name="Higgins S."/>
            <person name="Loffler F."/>
        </authorList>
    </citation>
    <scope>NUCLEOTIDE SEQUENCE</scope>
</reference>
<gene>
    <name evidence="1" type="ORF">SDC9_106940</name>
</gene>
<sequence>MHRALLTYQQASAQLGTRGAQRKSGQQLAAIGNAARRNDRQPKRAHRVHHLRYQRHCGQLAHMAARLGALGDHAVNAQRGKAFCQHRRGDDWENLDARRFPRRDKRAGVARAGRDDGHLLFDDHLRHRGGFGVHQHNIDAKRFACQLFAAADLLPQCLGGHAAPGDQPQRAGV</sequence>
<proteinExistence type="predicted"/>
<dbReference type="AlphaFoldDB" id="A0A645BAB5"/>
<dbReference type="EMBL" id="VSSQ01017624">
    <property type="protein sequence ID" value="MPM60093.1"/>
    <property type="molecule type" value="Genomic_DNA"/>
</dbReference>
<evidence type="ECO:0000313" key="1">
    <source>
        <dbReference type="EMBL" id="MPM60093.1"/>
    </source>
</evidence>
<organism evidence="1">
    <name type="scientific">bioreactor metagenome</name>
    <dbReference type="NCBI Taxonomy" id="1076179"/>
    <lineage>
        <taxon>unclassified sequences</taxon>
        <taxon>metagenomes</taxon>
        <taxon>ecological metagenomes</taxon>
    </lineage>
</organism>
<name>A0A645BAB5_9ZZZZ</name>
<accession>A0A645BAB5</accession>
<comment type="caution">
    <text evidence="1">The sequence shown here is derived from an EMBL/GenBank/DDBJ whole genome shotgun (WGS) entry which is preliminary data.</text>
</comment>
<protein>
    <submittedName>
        <fullName evidence="1">Uncharacterized protein</fullName>
    </submittedName>
</protein>